<gene>
    <name evidence="1" type="ORF">SAMN03080601_01792</name>
</gene>
<sequence length="63" mass="7312">MSDQKCKGDCICVHCNIKYIHKPGIPCREKVCEKCHKPLMREGSFHHQLYLKKLQDSGNNLNL</sequence>
<accession>A0A1T5GAQ5</accession>
<dbReference type="STRING" id="889453.SAMN03080601_01792"/>
<proteinExistence type="predicted"/>
<keyword evidence="2" id="KW-1185">Reference proteome</keyword>
<name>A0A1T5GAQ5_9BACT</name>
<protein>
    <submittedName>
        <fullName evidence="1">Uncharacterized protein</fullName>
    </submittedName>
</protein>
<evidence type="ECO:0000313" key="2">
    <source>
        <dbReference type="Proteomes" id="UP000191055"/>
    </source>
</evidence>
<organism evidence="1 2">
    <name type="scientific">Alkalitalea saponilacus</name>
    <dbReference type="NCBI Taxonomy" id="889453"/>
    <lineage>
        <taxon>Bacteria</taxon>
        <taxon>Pseudomonadati</taxon>
        <taxon>Bacteroidota</taxon>
        <taxon>Bacteroidia</taxon>
        <taxon>Marinilabiliales</taxon>
        <taxon>Marinilabiliaceae</taxon>
        <taxon>Alkalitalea</taxon>
    </lineage>
</organism>
<dbReference type="AlphaFoldDB" id="A0A1T5GAQ5"/>
<evidence type="ECO:0000313" key="1">
    <source>
        <dbReference type="EMBL" id="SKC05387.1"/>
    </source>
</evidence>
<dbReference type="EMBL" id="FUYV01000009">
    <property type="protein sequence ID" value="SKC05387.1"/>
    <property type="molecule type" value="Genomic_DNA"/>
</dbReference>
<dbReference type="KEGG" id="asx:CDL62_01455"/>
<dbReference type="Proteomes" id="UP000191055">
    <property type="component" value="Unassembled WGS sequence"/>
</dbReference>
<reference evidence="1 2" key="1">
    <citation type="submission" date="2017-02" db="EMBL/GenBank/DDBJ databases">
        <authorList>
            <person name="Peterson S.W."/>
        </authorList>
    </citation>
    <scope>NUCLEOTIDE SEQUENCE [LARGE SCALE GENOMIC DNA]</scope>
    <source>
        <strain evidence="1 2">DSM 24412</strain>
    </source>
</reference>